<dbReference type="SUPFAM" id="SSF81383">
    <property type="entry name" value="F-box domain"/>
    <property type="match status" value="1"/>
</dbReference>
<evidence type="ECO:0000313" key="2">
    <source>
        <dbReference type="EMBL" id="KAK1665432.1"/>
    </source>
</evidence>
<dbReference type="InterPro" id="IPR032675">
    <property type="entry name" value="LRR_dom_sf"/>
</dbReference>
<dbReference type="AlphaFoldDB" id="A0AAD8SX37"/>
<dbReference type="InterPro" id="IPR001810">
    <property type="entry name" value="F-box_dom"/>
</dbReference>
<dbReference type="Proteomes" id="UP001231189">
    <property type="component" value="Unassembled WGS sequence"/>
</dbReference>
<dbReference type="EMBL" id="JAUUTY010000003">
    <property type="protein sequence ID" value="KAK1665432.1"/>
    <property type="molecule type" value="Genomic_DNA"/>
</dbReference>
<dbReference type="CDD" id="cd22160">
    <property type="entry name" value="F-box_AtFBL13-like"/>
    <property type="match status" value="1"/>
</dbReference>
<proteinExistence type="predicted"/>
<dbReference type="PANTHER" id="PTHR32141">
    <property type="match status" value="1"/>
</dbReference>
<dbReference type="Pfam" id="PF00646">
    <property type="entry name" value="F-box"/>
    <property type="match status" value="1"/>
</dbReference>
<dbReference type="InterPro" id="IPR055302">
    <property type="entry name" value="F-box_dom-containing"/>
</dbReference>
<dbReference type="InterPro" id="IPR053781">
    <property type="entry name" value="F-box_AtFBL13-like"/>
</dbReference>
<keyword evidence="3" id="KW-1185">Reference proteome</keyword>
<name>A0AAD8SX37_LOLMU</name>
<feature type="domain" description="F-box" evidence="1">
    <location>
        <begin position="40"/>
        <end position="76"/>
    </location>
</feature>
<accession>A0AAD8SX37</accession>
<dbReference type="Pfam" id="PF08387">
    <property type="entry name" value="FBD"/>
    <property type="match status" value="1"/>
</dbReference>
<dbReference type="InterPro" id="IPR055411">
    <property type="entry name" value="LRR_FXL15/At3g58940/PEG3-like"/>
</dbReference>
<reference evidence="2" key="1">
    <citation type="submission" date="2023-07" db="EMBL/GenBank/DDBJ databases">
        <title>A chromosome-level genome assembly of Lolium multiflorum.</title>
        <authorList>
            <person name="Chen Y."/>
            <person name="Copetti D."/>
            <person name="Kolliker R."/>
            <person name="Studer B."/>
        </authorList>
    </citation>
    <scope>NUCLEOTIDE SEQUENCE</scope>
    <source>
        <strain evidence="2">02402/16</strain>
        <tissue evidence="2">Leaf</tissue>
    </source>
</reference>
<dbReference type="SMART" id="SM00256">
    <property type="entry name" value="FBOX"/>
    <property type="match status" value="1"/>
</dbReference>
<comment type="caution">
    <text evidence="2">The sequence shown here is derived from an EMBL/GenBank/DDBJ whole genome shotgun (WGS) entry which is preliminary data.</text>
</comment>
<dbReference type="PANTHER" id="PTHR32141:SF162">
    <property type="entry name" value="F-BOX DOMAIN-CONTAINING PROTEIN"/>
    <property type="match status" value="1"/>
</dbReference>
<dbReference type="SUPFAM" id="SSF52047">
    <property type="entry name" value="RNI-like"/>
    <property type="match status" value="1"/>
</dbReference>
<gene>
    <name evidence="2" type="ORF">QYE76_053591</name>
</gene>
<organism evidence="2 3">
    <name type="scientific">Lolium multiflorum</name>
    <name type="common">Italian ryegrass</name>
    <name type="synonym">Lolium perenne subsp. multiflorum</name>
    <dbReference type="NCBI Taxonomy" id="4521"/>
    <lineage>
        <taxon>Eukaryota</taxon>
        <taxon>Viridiplantae</taxon>
        <taxon>Streptophyta</taxon>
        <taxon>Embryophyta</taxon>
        <taxon>Tracheophyta</taxon>
        <taxon>Spermatophyta</taxon>
        <taxon>Magnoliopsida</taxon>
        <taxon>Liliopsida</taxon>
        <taxon>Poales</taxon>
        <taxon>Poaceae</taxon>
        <taxon>BOP clade</taxon>
        <taxon>Pooideae</taxon>
        <taxon>Poodae</taxon>
        <taxon>Poeae</taxon>
        <taxon>Poeae Chloroplast Group 2 (Poeae type)</taxon>
        <taxon>Loliodinae</taxon>
        <taxon>Loliinae</taxon>
        <taxon>Lolium</taxon>
    </lineage>
</organism>
<dbReference type="Pfam" id="PF24758">
    <property type="entry name" value="LRR_At5g56370"/>
    <property type="match status" value="1"/>
</dbReference>
<evidence type="ECO:0000259" key="1">
    <source>
        <dbReference type="PROSITE" id="PS50181"/>
    </source>
</evidence>
<protein>
    <recommendedName>
        <fullName evidence="1">F-box domain-containing protein</fullName>
    </recommendedName>
</protein>
<sequence length="503" mass="54684">MALKEIIEIVYSCLPDFPVTATASLSAAFSSSTEGGGGGEDRISALPDDLLRKVVSRLPVKDAARTDALSPRWRGLWRSTPLVLDDEHLLPYVPDSSDEDEDLLGDCTSLLVSAISGVLASHPGPFRRVHLGMNPLCRELYAAEEWLRLLAAKGVENLAFVSRPWPLEVPLPLSIFLCSSLRSLYLGAWKFPSTAGLPRGPDVFPHLQELGLCHTVMEGRDLEHVLACCPDLQILALIASSGFLSGPSRVRISSESVRCVVLWSSMADELALVDAPRLQRLILYAGQSGRTMKVQIGYAPELTVLGYLETATHVLVIGNTIIAAEETNVSPNAMVPSVKLLALKVNFRVAKEVKTLLSFLRCFPQVETLHVMSTGGESRGEDNPLNSTFWREIAAIECMESCLKKLVLDEFSGSANELGFLELAFGRAQVLQKAVVVLPDAGNYAMMARAMGKLVPLGSAEWATKEDCPLVVLAHSDPGDHVWSYHRASDLSLSDPFLGNPMQ</sequence>
<dbReference type="InterPro" id="IPR036047">
    <property type="entry name" value="F-box-like_dom_sf"/>
</dbReference>
<dbReference type="InterPro" id="IPR006566">
    <property type="entry name" value="FBD"/>
</dbReference>
<dbReference type="Gene3D" id="3.80.10.10">
    <property type="entry name" value="Ribonuclease Inhibitor"/>
    <property type="match status" value="1"/>
</dbReference>
<dbReference type="PROSITE" id="PS50181">
    <property type="entry name" value="FBOX"/>
    <property type="match status" value="1"/>
</dbReference>
<evidence type="ECO:0000313" key="3">
    <source>
        <dbReference type="Proteomes" id="UP001231189"/>
    </source>
</evidence>